<dbReference type="EMBL" id="FNXG01000006">
    <property type="protein sequence ID" value="SEI10426.1"/>
    <property type="molecule type" value="Genomic_DNA"/>
</dbReference>
<comment type="subcellular location">
    <subcellularLocation>
        <location evidence="1">Membrane</location>
        <topology evidence="1">Multi-pass membrane protein</topology>
    </subcellularLocation>
</comment>
<name>A0A1H6NBV7_9RHOB</name>
<feature type="transmembrane region" description="Helical" evidence="6">
    <location>
        <begin position="97"/>
        <end position="118"/>
    </location>
</feature>
<evidence type="ECO:0000256" key="2">
    <source>
        <dbReference type="ARBA" id="ARBA00010350"/>
    </source>
</evidence>
<dbReference type="AlphaFoldDB" id="A0A1H6NBV7"/>
<evidence type="ECO:0000256" key="6">
    <source>
        <dbReference type="RuleBase" id="RU004379"/>
    </source>
</evidence>
<protein>
    <recommendedName>
        <fullName evidence="9">Modulator of FtsH protease</fullName>
    </recommendedName>
</protein>
<dbReference type="OrthoDB" id="9793828at2"/>
<dbReference type="RefSeq" id="WP_090848811.1">
    <property type="nucleotide sequence ID" value="NZ_FNXG01000006.1"/>
</dbReference>
<keyword evidence="8" id="KW-1185">Reference proteome</keyword>
<gene>
    <name evidence="7" type="ORF">SAMN04488075_2902</name>
</gene>
<feature type="transmembrane region" description="Helical" evidence="6">
    <location>
        <begin position="124"/>
        <end position="144"/>
    </location>
</feature>
<keyword evidence="4 6" id="KW-1133">Transmembrane helix</keyword>
<feature type="transmembrane region" description="Helical" evidence="6">
    <location>
        <begin position="31"/>
        <end position="50"/>
    </location>
</feature>
<feature type="transmembrane region" description="Helical" evidence="6">
    <location>
        <begin position="181"/>
        <end position="199"/>
    </location>
</feature>
<dbReference type="InterPro" id="IPR006214">
    <property type="entry name" value="Bax_inhibitor_1-related"/>
</dbReference>
<proteinExistence type="inferred from homology"/>
<evidence type="ECO:0000256" key="3">
    <source>
        <dbReference type="ARBA" id="ARBA00022692"/>
    </source>
</evidence>
<evidence type="ECO:0000256" key="4">
    <source>
        <dbReference type="ARBA" id="ARBA00022989"/>
    </source>
</evidence>
<dbReference type="GO" id="GO:0005886">
    <property type="term" value="C:plasma membrane"/>
    <property type="evidence" value="ECO:0007669"/>
    <property type="project" value="TreeGrafter"/>
</dbReference>
<dbReference type="CDD" id="cd10432">
    <property type="entry name" value="BI-1-like_bacterial"/>
    <property type="match status" value="1"/>
</dbReference>
<feature type="transmembrane region" description="Helical" evidence="6">
    <location>
        <begin position="220"/>
        <end position="243"/>
    </location>
</feature>
<evidence type="ECO:0000313" key="7">
    <source>
        <dbReference type="EMBL" id="SEI10426.1"/>
    </source>
</evidence>
<evidence type="ECO:0008006" key="9">
    <source>
        <dbReference type="Google" id="ProtNLM"/>
    </source>
</evidence>
<sequence length="247" mass="26671">MTDFNTIRRPATTAQRAAVYDEGLRAYMNKVYGLMTVGMLVTAVVAWSFAQMAGGPGAWTEFGRVVYTTPLRWVILFLPLVMVFAFGAAIQRLSTQAVTMLFYAFAAVMGASISSIFLRYTGGSIAMTFVATAAGFAALSLYGYTTGRDLSAMGRFLMIGLVGLIVAMIVNLFVGSGVVQLAISAIGVLIFAGLTAYDTQNIKNTYLELANSDPDFLGKSAIMGALTLYLDFLNLFMFLLSFMGQRE</sequence>
<dbReference type="STRING" id="65735.SAMN04488075_2902"/>
<feature type="transmembrane region" description="Helical" evidence="6">
    <location>
        <begin position="70"/>
        <end position="90"/>
    </location>
</feature>
<evidence type="ECO:0000256" key="5">
    <source>
        <dbReference type="ARBA" id="ARBA00023136"/>
    </source>
</evidence>
<dbReference type="PANTHER" id="PTHR23291">
    <property type="entry name" value="BAX INHIBITOR-RELATED"/>
    <property type="match status" value="1"/>
</dbReference>
<comment type="similarity">
    <text evidence="2 6">Belongs to the BI1 family.</text>
</comment>
<dbReference type="Proteomes" id="UP000199125">
    <property type="component" value="Unassembled WGS sequence"/>
</dbReference>
<dbReference type="PANTHER" id="PTHR23291:SF50">
    <property type="entry name" value="PROTEIN LIFEGUARD 4"/>
    <property type="match status" value="1"/>
</dbReference>
<organism evidence="7 8">
    <name type="scientific">Paracoccus alkenifer</name>
    <dbReference type="NCBI Taxonomy" id="65735"/>
    <lineage>
        <taxon>Bacteria</taxon>
        <taxon>Pseudomonadati</taxon>
        <taxon>Pseudomonadota</taxon>
        <taxon>Alphaproteobacteria</taxon>
        <taxon>Rhodobacterales</taxon>
        <taxon>Paracoccaceae</taxon>
        <taxon>Paracoccus</taxon>
    </lineage>
</organism>
<evidence type="ECO:0000313" key="8">
    <source>
        <dbReference type="Proteomes" id="UP000199125"/>
    </source>
</evidence>
<reference evidence="8" key="1">
    <citation type="submission" date="2016-10" db="EMBL/GenBank/DDBJ databases">
        <authorList>
            <person name="Varghese N."/>
            <person name="Submissions S."/>
        </authorList>
    </citation>
    <scope>NUCLEOTIDE SEQUENCE [LARGE SCALE GENOMIC DNA]</scope>
    <source>
        <strain evidence="8">DSM 11593</strain>
    </source>
</reference>
<dbReference type="Pfam" id="PF01027">
    <property type="entry name" value="Bax1-I"/>
    <property type="match status" value="1"/>
</dbReference>
<accession>A0A1H6NBV7</accession>
<keyword evidence="5 6" id="KW-0472">Membrane</keyword>
<evidence type="ECO:0000256" key="1">
    <source>
        <dbReference type="ARBA" id="ARBA00004141"/>
    </source>
</evidence>
<feature type="transmembrane region" description="Helical" evidence="6">
    <location>
        <begin position="156"/>
        <end position="175"/>
    </location>
</feature>
<keyword evidence="3 6" id="KW-0812">Transmembrane</keyword>